<evidence type="ECO:0000256" key="1">
    <source>
        <dbReference type="SAM" id="MobiDB-lite"/>
    </source>
</evidence>
<evidence type="ECO:0000313" key="2">
    <source>
        <dbReference type="EMBL" id="TQD99244.1"/>
    </source>
</evidence>
<dbReference type="EMBL" id="VIEB01000239">
    <property type="protein sequence ID" value="TQD99244.1"/>
    <property type="molecule type" value="Genomic_DNA"/>
</dbReference>
<evidence type="ECO:0000313" key="3">
    <source>
        <dbReference type="Proteomes" id="UP000315295"/>
    </source>
</evidence>
<proteinExistence type="predicted"/>
<organism evidence="2 3">
    <name type="scientific">Malus baccata</name>
    <name type="common">Siberian crab apple</name>
    <name type="synonym">Pyrus baccata</name>
    <dbReference type="NCBI Taxonomy" id="106549"/>
    <lineage>
        <taxon>Eukaryota</taxon>
        <taxon>Viridiplantae</taxon>
        <taxon>Streptophyta</taxon>
        <taxon>Embryophyta</taxon>
        <taxon>Tracheophyta</taxon>
        <taxon>Spermatophyta</taxon>
        <taxon>Magnoliopsida</taxon>
        <taxon>eudicotyledons</taxon>
        <taxon>Gunneridae</taxon>
        <taxon>Pentapetalae</taxon>
        <taxon>rosids</taxon>
        <taxon>fabids</taxon>
        <taxon>Rosales</taxon>
        <taxon>Rosaceae</taxon>
        <taxon>Amygdaloideae</taxon>
        <taxon>Maleae</taxon>
        <taxon>Malus</taxon>
    </lineage>
</organism>
<dbReference type="Proteomes" id="UP000315295">
    <property type="component" value="Unassembled WGS sequence"/>
</dbReference>
<gene>
    <name evidence="2" type="ORF">C1H46_015158</name>
</gene>
<comment type="caution">
    <text evidence="2">The sequence shown here is derived from an EMBL/GenBank/DDBJ whole genome shotgun (WGS) entry which is preliminary data.</text>
</comment>
<name>A0A540MKE1_MALBA</name>
<reference evidence="2 3" key="1">
    <citation type="journal article" date="2019" name="G3 (Bethesda)">
        <title>Sequencing of a Wild Apple (Malus baccata) Genome Unravels the Differences Between Cultivated and Wild Apple Species Regarding Disease Resistance and Cold Tolerance.</title>
        <authorList>
            <person name="Chen X."/>
        </authorList>
    </citation>
    <scope>NUCLEOTIDE SEQUENCE [LARGE SCALE GENOMIC DNA]</scope>
    <source>
        <strain evidence="3">cv. Shandingzi</strain>
        <tissue evidence="2">Leaves</tissue>
    </source>
</reference>
<keyword evidence="3" id="KW-1185">Reference proteome</keyword>
<protein>
    <submittedName>
        <fullName evidence="2">Uncharacterized protein</fullName>
    </submittedName>
</protein>
<dbReference type="AlphaFoldDB" id="A0A540MKE1"/>
<feature type="compositionally biased region" description="Polar residues" evidence="1">
    <location>
        <begin position="10"/>
        <end position="24"/>
    </location>
</feature>
<accession>A0A540MKE1</accession>
<sequence>MLASGDKESTMQLDVQKLNYSSASPKKLPGEQENNKQQPPQQQHRLNPKHSFEVFFSSKRRVPNASDPLHNR</sequence>
<feature type="region of interest" description="Disordered" evidence="1">
    <location>
        <begin position="1"/>
        <end position="72"/>
    </location>
</feature>